<keyword evidence="1" id="KW-0472">Membrane</keyword>
<sequence>MGNFDFLLNNEEYKSFSKPCIEAESMIATSTVATAFMAAVPWSRLFIGFIVMIPI</sequence>
<name>A0A150NX66_STRMT</name>
<dbReference type="EC" id="3.1.21.3" evidence="2"/>
<evidence type="ECO:0000313" key="2">
    <source>
        <dbReference type="EMBL" id="KYF38065.1"/>
    </source>
</evidence>
<reference evidence="2 3" key="1">
    <citation type="submission" date="2016-01" db="EMBL/GenBank/DDBJ databases">
        <title>Highly variable Streptococcus oralis 1 are common among viridans streptococci isolated from primates.</title>
        <authorList>
            <person name="Denapaite D."/>
            <person name="Rieger M."/>
            <person name="Koendgen S."/>
            <person name="Brueckner R."/>
            <person name="Ochigava I."/>
            <person name="Kappeler P."/>
            <person name="Maetz-Rensing K."/>
            <person name="Leendertz F."/>
        </authorList>
    </citation>
    <scope>NUCLEOTIDE SEQUENCE [LARGE SCALE GENOMIC DNA]</scope>
    <source>
        <strain evidence="2 3">M3-1</strain>
    </source>
</reference>
<keyword evidence="1" id="KW-1133">Transmembrane helix</keyword>
<protein>
    <submittedName>
        <fullName evidence="2">Type I restriction-modification system, restriction subunit R</fullName>
        <ecNumber evidence="2">3.1.21.3</ecNumber>
    </submittedName>
</protein>
<keyword evidence="2" id="KW-0378">Hydrolase</keyword>
<gene>
    <name evidence="2" type="ORF">SMIM3I_01030</name>
</gene>
<keyword evidence="1" id="KW-0812">Transmembrane</keyword>
<feature type="transmembrane region" description="Helical" evidence="1">
    <location>
        <begin position="32"/>
        <end position="53"/>
    </location>
</feature>
<dbReference type="EMBL" id="LROU01000013">
    <property type="protein sequence ID" value="KYF38065.1"/>
    <property type="molecule type" value="Genomic_DNA"/>
</dbReference>
<dbReference type="PATRIC" id="fig|28037.235.peg.316"/>
<dbReference type="Proteomes" id="UP000075442">
    <property type="component" value="Unassembled WGS sequence"/>
</dbReference>
<dbReference type="AlphaFoldDB" id="A0A150NX66"/>
<organism evidence="2 3">
    <name type="scientific">Streptococcus mitis</name>
    <dbReference type="NCBI Taxonomy" id="28037"/>
    <lineage>
        <taxon>Bacteria</taxon>
        <taxon>Bacillati</taxon>
        <taxon>Bacillota</taxon>
        <taxon>Bacilli</taxon>
        <taxon>Lactobacillales</taxon>
        <taxon>Streptococcaceae</taxon>
        <taxon>Streptococcus</taxon>
        <taxon>Streptococcus mitis group</taxon>
    </lineage>
</organism>
<evidence type="ECO:0000313" key="3">
    <source>
        <dbReference type="Proteomes" id="UP000075442"/>
    </source>
</evidence>
<proteinExistence type="predicted"/>
<accession>A0A150NX66</accession>
<comment type="caution">
    <text evidence="2">The sequence shown here is derived from an EMBL/GenBank/DDBJ whole genome shotgun (WGS) entry which is preliminary data.</text>
</comment>
<evidence type="ECO:0000256" key="1">
    <source>
        <dbReference type="SAM" id="Phobius"/>
    </source>
</evidence>
<dbReference type="GO" id="GO:0009035">
    <property type="term" value="F:type I site-specific deoxyribonuclease activity"/>
    <property type="evidence" value="ECO:0007669"/>
    <property type="project" value="UniProtKB-EC"/>
</dbReference>